<keyword evidence="3" id="KW-0472">Membrane</keyword>
<keyword evidence="5" id="KW-0406">Ion transport</keyword>
<dbReference type="Gene3D" id="1.10.287.70">
    <property type="match status" value="1"/>
</dbReference>
<gene>
    <name evidence="5" type="ORF">Q9K02_04360</name>
</gene>
<dbReference type="PANTHER" id="PTHR43833:SF9">
    <property type="entry name" value="POTASSIUM CHANNEL PROTEIN YUGO-RELATED"/>
    <property type="match status" value="1"/>
</dbReference>
<dbReference type="PANTHER" id="PTHR43833">
    <property type="entry name" value="POTASSIUM CHANNEL PROTEIN 2-RELATED-RELATED"/>
    <property type="match status" value="1"/>
</dbReference>
<protein>
    <submittedName>
        <fullName evidence="5">Potassium channel family protein</fullName>
    </submittedName>
</protein>
<dbReference type="InterPro" id="IPR013099">
    <property type="entry name" value="K_chnl_dom"/>
</dbReference>
<comment type="caution">
    <text evidence="5">The sequence shown here is derived from an EMBL/GenBank/DDBJ whole genome shotgun (WGS) entry which is preliminary data.</text>
</comment>
<accession>A0ABT9HMZ7</accession>
<keyword evidence="3" id="KW-0812">Transmembrane</keyword>
<feature type="domain" description="RCK N-terminal" evidence="4">
    <location>
        <begin position="147"/>
        <end position="267"/>
    </location>
</feature>
<dbReference type="Proteomes" id="UP001240639">
    <property type="component" value="Unassembled WGS sequence"/>
</dbReference>
<evidence type="ECO:0000256" key="2">
    <source>
        <dbReference type="SAM" id="MobiDB-lite"/>
    </source>
</evidence>
<dbReference type="Pfam" id="PF02254">
    <property type="entry name" value="TrkA_N"/>
    <property type="match status" value="1"/>
</dbReference>
<comment type="subcellular location">
    <subcellularLocation>
        <location evidence="1">Cell membrane</location>
        <topology evidence="1">Multi-pass membrane protein</topology>
    </subcellularLocation>
</comment>
<evidence type="ECO:0000313" key="5">
    <source>
        <dbReference type="EMBL" id="MDP4574370.1"/>
    </source>
</evidence>
<dbReference type="InterPro" id="IPR003148">
    <property type="entry name" value="RCK_N"/>
</dbReference>
<keyword evidence="5" id="KW-0813">Transport</keyword>
<proteinExistence type="predicted"/>
<feature type="transmembrane region" description="Helical" evidence="3">
    <location>
        <begin position="41"/>
        <end position="61"/>
    </location>
</feature>
<dbReference type="Pfam" id="PF07885">
    <property type="entry name" value="Ion_trans_2"/>
    <property type="match status" value="1"/>
</dbReference>
<evidence type="ECO:0000256" key="3">
    <source>
        <dbReference type="SAM" id="Phobius"/>
    </source>
</evidence>
<reference evidence="5 6" key="1">
    <citation type="submission" date="2023-08" db="EMBL/GenBank/DDBJ databases">
        <title>genomic of G39.</title>
        <authorList>
            <person name="Wang Y."/>
        </authorList>
    </citation>
    <scope>NUCLEOTIDE SEQUENCE [LARGE SCALE GENOMIC DNA]</scope>
    <source>
        <strain evidence="5 6">G39</strain>
    </source>
</reference>
<evidence type="ECO:0000259" key="4">
    <source>
        <dbReference type="PROSITE" id="PS51201"/>
    </source>
</evidence>
<evidence type="ECO:0000256" key="1">
    <source>
        <dbReference type="ARBA" id="ARBA00004651"/>
    </source>
</evidence>
<sequence>MSRKDRQVDTVVPQKEPQRVFRGPRFQPLRRAVKIPVWGDLGIRLGLALFLIFIVVMIHWWDREGLVDNLDGEVSFLDVIYFTMISITTTGFGDIAPISDRARLVEAVIVTPIRFAVFFIFVGTAYNFIIKRSWEKWRMARIQEQLSDHIVVLGYGISGSEAVAELIERGVDPTCIVVIDPSEDRLADAEALGCNIMAADATRDTTLKAVRINQAQNVLVSAGRDDTTILITLTVRALAPTVPISAVVRADDNESLARQAGANNVINPVRFTGLLLAGSAKGEHIADYLADLASVSGRVQLVEREITEEECGCAISELRTGGRGLRVYRNGKALGFWEDECQNLQPGDIVVEIVPTPNGTTKGDGHDHEDQVPYPVGSD</sequence>
<dbReference type="GO" id="GO:0034220">
    <property type="term" value="P:monoatomic ion transmembrane transport"/>
    <property type="evidence" value="ECO:0007669"/>
    <property type="project" value="UniProtKB-KW"/>
</dbReference>
<keyword evidence="6" id="KW-1185">Reference proteome</keyword>
<keyword evidence="5" id="KW-0407">Ion channel</keyword>
<dbReference type="RefSeq" id="WP_305931788.1">
    <property type="nucleotide sequence ID" value="NZ_JAVAIM010000001.1"/>
</dbReference>
<organism evidence="5 6">
    <name type="scientific">Qipengyuania profundimaris</name>
    <dbReference type="NCBI Taxonomy" id="3067652"/>
    <lineage>
        <taxon>Bacteria</taxon>
        <taxon>Pseudomonadati</taxon>
        <taxon>Pseudomonadota</taxon>
        <taxon>Alphaproteobacteria</taxon>
        <taxon>Sphingomonadales</taxon>
        <taxon>Erythrobacteraceae</taxon>
        <taxon>Qipengyuania</taxon>
    </lineage>
</organism>
<dbReference type="InterPro" id="IPR050721">
    <property type="entry name" value="Trk_Ktr_HKT_K-transport"/>
</dbReference>
<dbReference type="SUPFAM" id="SSF81324">
    <property type="entry name" value="Voltage-gated potassium channels"/>
    <property type="match status" value="1"/>
</dbReference>
<feature type="region of interest" description="Disordered" evidence="2">
    <location>
        <begin position="355"/>
        <end position="379"/>
    </location>
</feature>
<dbReference type="InterPro" id="IPR036291">
    <property type="entry name" value="NAD(P)-bd_dom_sf"/>
</dbReference>
<dbReference type="Gene3D" id="3.40.50.720">
    <property type="entry name" value="NAD(P)-binding Rossmann-like Domain"/>
    <property type="match status" value="1"/>
</dbReference>
<keyword evidence="3" id="KW-1133">Transmembrane helix</keyword>
<feature type="transmembrane region" description="Helical" evidence="3">
    <location>
        <begin position="107"/>
        <end position="129"/>
    </location>
</feature>
<name>A0ABT9HMZ7_9SPHN</name>
<dbReference type="PROSITE" id="PS51201">
    <property type="entry name" value="RCK_N"/>
    <property type="match status" value="1"/>
</dbReference>
<dbReference type="EMBL" id="JAVAIM010000001">
    <property type="protein sequence ID" value="MDP4574370.1"/>
    <property type="molecule type" value="Genomic_DNA"/>
</dbReference>
<dbReference type="SUPFAM" id="SSF51735">
    <property type="entry name" value="NAD(P)-binding Rossmann-fold domains"/>
    <property type="match status" value="1"/>
</dbReference>
<evidence type="ECO:0000313" key="6">
    <source>
        <dbReference type="Proteomes" id="UP001240639"/>
    </source>
</evidence>